<evidence type="ECO:0000256" key="12">
    <source>
        <dbReference type="ARBA" id="ARBA00022741"/>
    </source>
</evidence>
<proteinExistence type="inferred from homology"/>
<dbReference type="PANTHER" id="PTHR34848:SF1">
    <property type="entry name" value="BIFUNCTIONAL ADENOSYLCOBALAMIN BIOSYNTHESIS PROTEIN COBU"/>
    <property type="match status" value="1"/>
</dbReference>
<reference evidence="20 21" key="1">
    <citation type="submission" date="2015-07" db="EMBL/GenBank/DDBJ databases">
        <title>Isolation and Genomic Characterization of a Novel Halophilic Metal-Reducing Deltaproteobacterium from the Deep Subsurface.</title>
        <authorList>
            <person name="Badalamenti J.P."/>
            <person name="Summers Z.M."/>
            <person name="Gralnick J.A."/>
            <person name="Bond D.R."/>
        </authorList>
    </citation>
    <scope>NUCLEOTIDE SEQUENCE [LARGE SCALE GENOMIC DNA]</scope>
    <source>
        <strain evidence="20 21">WTL</strain>
    </source>
</reference>
<feature type="binding site" evidence="19">
    <location>
        <position position="84"/>
    </location>
    <ligand>
        <name>GTP</name>
        <dbReference type="ChEBI" id="CHEBI:37565"/>
    </ligand>
</feature>
<evidence type="ECO:0000256" key="2">
    <source>
        <dbReference type="ARBA" id="ARBA00000711"/>
    </source>
</evidence>
<dbReference type="STRING" id="1603606.DSOUD_0613"/>
<evidence type="ECO:0000256" key="3">
    <source>
        <dbReference type="ARBA" id="ARBA00001522"/>
    </source>
</evidence>
<dbReference type="Proteomes" id="UP000057158">
    <property type="component" value="Chromosome"/>
</dbReference>
<comment type="pathway">
    <text evidence="5">Cofactor biosynthesis; adenosylcobalamin biosynthesis; adenosylcobalamin from cob(II)yrinate a,c-diamide: step 6/7.</text>
</comment>
<dbReference type="InterPro" id="IPR027417">
    <property type="entry name" value="P-loop_NTPase"/>
</dbReference>
<evidence type="ECO:0000256" key="9">
    <source>
        <dbReference type="ARBA" id="ARBA00012523"/>
    </source>
</evidence>
<dbReference type="PANTHER" id="PTHR34848">
    <property type="match status" value="1"/>
</dbReference>
<evidence type="ECO:0000256" key="10">
    <source>
        <dbReference type="ARBA" id="ARBA00022573"/>
    </source>
</evidence>
<dbReference type="Gene3D" id="3.40.50.300">
    <property type="entry name" value="P-loop containing nucleotide triphosphate hydrolases"/>
    <property type="match status" value="1"/>
</dbReference>
<feature type="binding site" evidence="19">
    <location>
        <begin position="34"/>
        <end position="36"/>
    </location>
    <ligand>
        <name>GTP</name>
        <dbReference type="ChEBI" id="CHEBI:37565"/>
    </ligand>
</feature>
<dbReference type="GO" id="GO:0008820">
    <property type="term" value="F:cobinamide phosphate guanylyltransferase activity"/>
    <property type="evidence" value="ECO:0007669"/>
    <property type="project" value="UniProtKB-EC"/>
</dbReference>
<evidence type="ECO:0000256" key="1">
    <source>
        <dbReference type="ARBA" id="ARBA00000312"/>
    </source>
</evidence>
<evidence type="ECO:0000256" key="4">
    <source>
        <dbReference type="ARBA" id="ARBA00003889"/>
    </source>
</evidence>
<keyword evidence="14" id="KW-0067">ATP-binding</keyword>
<dbReference type="PIRSF" id="PIRSF006135">
    <property type="entry name" value="CobU"/>
    <property type="match status" value="1"/>
</dbReference>
<dbReference type="UniPathway" id="UPA00148">
    <property type="reaction ID" value="UER00236"/>
</dbReference>
<keyword evidence="11" id="KW-0808">Transferase</keyword>
<dbReference type="AlphaFoldDB" id="A0A0M4D0J0"/>
<evidence type="ECO:0000256" key="8">
    <source>
        <dbReference type="ARBA" id="ARBA00012016"/>
    </source>
</evidence>
<comment type="pathway">
    <text evidence="6">Cofactor biosynthesis; adenosylcobalamin biosynthesis; adenosylcobalamin from cob(II)yrinate a,c-diamide: step 5/7.</text>
</comment>
<feature type="binding site" evidence="19">
    <location>
        <position position="62"/>
    </location>
    <ligand>
        <name>GTP</name>
        <dbReference type="ChEBI" id="CHEBI:37565"/>
    </ligand>
</feature>
<evidence type="ECO:0000256" key="6">
    <source>
        <dbReference type="ARBA" id="ARBA00005159"/>
    </source>
</evidence>
<dbReference type="GO" id="GO:0009236">
    <property type="term" value="P:cobalamin biosynthetic process"/>
    <property type="evidence" value="ECO:0007669"/>
    <property type="project" value="UniProtKB-UniPathway"/>
</dbReference>
<keyword evidence="13 20" id="KW-0418">Kinase</keyword>
<evidence type="ECO:0000256" key="18">
    <source>
        <dbReference type="PIRSR" id="PIRSR006135-1"/>
    </source>
</evidence>
<dbReference type="GO" id="GO:0005524">
    <property type="term" value="F:ATP binding"/>
    <property type="evidence" value="ECO:0007669"/>
    <property type="project" value="UniProtKB-KW"/>
</dbReference>
<dbReference type="KEGG" id="des:DSOUD_0613"/>
<evidence type="ECO:0000256" key="16">
    <source>
        <dbReference type="ARBA" id="ARBA00029570"/>
    </source>
</evidence>
<evidence type="ECO:0000256" key="15">
    <source>
        <dbReference type="ARBA" id="ARBA00023134"/>
    </source>
</evidence>
<evidence type="ECO:0000256" key="17">
    <source>
        <dbReference type="ARBA" id="ARBA00030571"/>
    </source>
</evidence>
<dbReference type="EC" id="2.7.7.62" evidence="9"/>
<dbReference type="OrthoDB" id="9788370at2"/>
<dbReference type="NCBIfam" id="NF004469">
    <property type="entry name" value="PRK05800.1"/>
    <property type="match status" value="1"/>
</dbReference>
<evidence type="ECO:0000256" key="14">
    <source>
        <dbReference type="ARBA" id="ARBA00022840"/>
    </source>
</evidence>
<gene>
    <name evidence="20" type="primary">cobU</name>
    <name evidence="20" type="ORF">DSOUD_0613</name>
</gene>
<keyword evidence="15 19" id="KW-0342">GTP-binding</keyword>
<sequence length="173" mass="18750">MAQVIYISGGARSGKSAYAQRLAEACPGPLLYLATAGVHDGEMAERVARHQRQRGDRWSTLEEPLDLSGRLPAASAGQGAILLDCVTLWITNLLFHHGEETAPVFAAVEEFIRILPSLEAPLFLVSNEVGQGIVPENRLARLFRDLAGEVNQRLAATADEAWLVVSGLPLRLK</sequence>
<comment type="similarity">
    <text evidence="7">Belongs to the CobU/CobP family.</text>
</comment>
<dbReference type="Pfam" id="PF02283">
    <property type="entry name" value="CobU"/>
    <property type="match status" value="1"/>
</dbReference>
<dbReference type="EMBL" id="CP010802">
    <property type="protein sequence ID" value="ALC15401.1"/>
    <property type="molecule type" value="Genomic_DNA"/>
</dbReference>
<dbReference type="EC" id="2.7.1.156" evidence="8"/>
<dbReference type="CDD" id="cd00544">
    <property type="entry name" value="CobU"/>
    <property type="match status" value="1"/>
</dbReference>
<organism evidence="20 21">
    <name type="scientific">Desulfuromonas soudanensis</name>
    <dbReference type="NCBI Taxonomy" id="1603606"/>
    <lineage>
        <taxon>Bacteria</taxon>
        <taxon>Pseudomonadati</taxon>
        <taxon>Thermodesulfobacteriota</taxon>
        <taxon>Desulfuromonadia</taxon>
        <taxon>Desulfuromonadales</taxon>
        <taxon>Desulfuromonadaceae</taxon>
        <taxon>Desulfuromonas</taxon>
    </lineage>
</organism>
<evidence type="ECO:0000313" key="21">
    <source>
        <dbReference type="Proteomes" id="UP000057158"/>
    </source>
</evidence>
<protein>
    <recommendedName>
        <fullName evidence="16">Adenosylcobinamide kinase</fullName>
        <ecNumber evidence="8">2.7.1.156</ecNumber>
        <ecNumber evidence="9">2.7.7.62</ecNumber>
    </recommendedName>
    <alternativeName>
        <fullName evidence="17">Adenosylcobinamide-phosphate guanylyltransferase</fullName>
    </alternativeName>
</protein>
<dbReference type="GO" id="GO:0005525">
    <property type="term" value="F:GTP binding"/>
    <property type="evidence" value="ECO:0007669"/>
    <property type="project" value="UniProtKB-KW"/>
</dbReference>
<dbReference type="InterPro" id="IPR003203">
    <property type="entry name" value="CobU/CobP"/>
</dbReference>
<evidence type="ECO:0000256" key="13">
    <source>
        <dbReference type="ARBA" id="ARBA00022777"/>
    </source>
</evidence>
<feature type="binding site" evidence="19">
    <location>
        <begin position="9"/>
        <end position="16"/>
    </location>
    <ligand>
        <name>GTP</name>
        <dbReference type="ChEBI" id="CHEBI:37565"/>
    </ligand>
</feature>
<comment type="function">
    <text evidence="4">Catalyzes ATP-dependent phosphorylation of adenosylcobinamide and addition of GMP to adenosylcobinamide phosphate.</text>
</comment>
<comment type="catalytic activity">
    <reaction evidence="2">
        <text>adenosylcob(III)inamide phosphate + GTP + H(+) = adenosylcob(III)inamide-GDP + diphosphate</text>
        <dbReference type="Rhea" id="RHEA:22712"/>
        <dbReference type="ChEBI" id="CHEBI:15378"/>
        <dbReference type="ChEBI" id="CHEBI:33019"/>
        <dbReference type="ChEBI" id="CHEBI:37565"/>
        <dbReference type="ChEBI" id="CHEBI:58502"/>
        <dbReference type="ChEBI" id="CHEBI:60487"/>
        <dbReference type="EC" id="2.7.7.62"/>
    </reaction>
</comment>
<feature type="active site" description="GMP-histidine intermediate" evidence="18">
    <location>
        <position position="50"/>
    </location>
</feature>
<keyword evidence="10" id="KW-0169">Cobalamin biosynthesis</keyword>
<evidence type="ECO:0000313" key="20">
    <source>
        <dbReference type="EMBL" id="ALC15401.1"/>
    </source>
</evidence>
<dbReference type="RefSeq" id="WP_053549615.1">
    <property type="nucleotide sequence ID" value="NZ_CP010802.1"/>
</dbReference>
<keyword evidence="12 19" id="KW-0547">Nucleotide-binding</keyword>
<dbReference type="PATRIC" id="fig|1603606.3.peg.668"/>
<evidence type="ECO:0000256" key="19">
    <source>
        <dbReference type="PIRSR" id="PIRSR006135-2"/>
    </source>
</evidence>
<keyword evidence="21" id="KW-1185">Reference proteome</keyword>
<accession>A0A0M4D0J0</accession>
<evidence type="ECO:0000256" key="5">
    <source>
        <dbReference type="ARBA" id="ARBA00004692"/>
    </source>
</evidence>
<name>A0A0M4D0J0_9BACT</name>
<evidence type="ECO:0000256" key="7">
    <source>
        <dbReference type="ARBA" id="ARBA00007490"/>
    </source>
</evidence>
<comment type="catalytic activity">
    <reaction evidence="3">
        <text>adenosylcob(III)inamide + GTP = adenosylcob(III)inamide phosphate + GDP + H(+)</text>
        <dbReference type="Rhea" id="RHEA:15765"/>
        <dbReference type="ChEBI" id="CHEBI:2480"/>
        <dbReference type="ChEBI" id="CHEBI:15378"/>
        <dbReference type="ChEBI" id="CHEBI:37565"/>
        <dbReference type="ChEBI" id="CHEBI:58189"/>
        <dbReference type="ChEBI" id="CHEBI:58502"/>
        <dbReference type="EC" id="2.7.1.156"/>
    </reaction>
</comment>
<evidence type="ECO:0000256" key="11">
    <source>
        <dbReference type="ARBA" id="ARBA00022679"/>
    </source>
</evidence>
<comment type="catalytic activity">
    <reaction evidence="1">
        <text>adenosylcob(III)inamide + ATP = adenosylcob(III)inamide phosphate + ADP + H(+)</text>
        <dbReference type="Rhea" id="RHEA:15769"/>
        <dbReference type="ChEBI" id="CHEBI:2480"/>
        <dbReference type="ChEBI" id="CHEBI:15378"/>
        <dbReference type="ChEBI" id="CHEBI:30616"/>
        <dbReference type="ChEBI" id="CHEBI:58502"/>
        <dbReference type="ChEBI" id="CHEBI:456216"/>
        <dbReference type="EC" id="2.7.1.156"/>
    </reaction>
</comment>
<dbReference type="GO" id="GO:0043752">
    <property type="term" value="F:adenosylcobinamide kinase activity"/>
    <property type="evidence" value="ECO:0007669"/>
    <property type="project" value="UniProtKB-EC"/>
</dbReference>
<dbReference type="SUPFAM" id="SSF52540">
    <property type="entry name" value="P-loop containing nucleoside triphosphate hydrolases"/>
    <property type="match status" value="1"/>
</dbReference>